<feature type="compositionally biased region" description="Basic and acidic residues" evidence="1">
    <location>
        <begin position="392"/>
        <end position="402"/>
    </location>
</feature>
<dbReference type="AlphaFoldDB" id="A0A5C3MHN4"/>
<proteinExistence type="predicted"/>
<evidence type="ECO:0000313" key="4">
    <source>
        <dbReference type="Proteomes" id="UP000308652"/>
    </source>
</evidence>
<dbReference type="Pfam" id="PF03235">
    <property type="entry name" value="GmrSD_N"/>
    <property type="match status" value="1"/>
</dbReference>
<feature type="compositionally biased region" description="Basic residues" evidence="1">
    <location>
        <begin position="403"/>
        <end position="417"/>
    </location>
</feature>
<feature type="domain" description="GmrSD restriction endonucleases N-terminal" evidence="2">
    <location>
        <begin position="60"/>
        <end position="138"/>
    </location>
</feature>
<organism evidence="3 4">
    <name type="scientific">Crucibulum laeve</name>
    <dbReference type="NCBI Taxonomy" id="68775"/>
    <lineage>
        <taxon>Eukaryota</taxon>
        <taxon>Fungi</taxon>
        <taxon>Dikarya</taxon>
        <taxon>Basidiomycota</taxon>
        <taxon>Agaricomycotina</taxon>
        <taxon>Agaricomycetes</taxon>
        <taxon>Agaricomycetidae</taxon>
        <taxon>Agaricales</taxon>
        <taxon>Agaricineae</taxon>
        <taxon>Nidulariaceae</taxon>
        <taxon>Crucibulum</taxon>
    </lineage>
</organism>
<name>A0A5C3MHN4_9AGAR</name>
<dbReference type="PANTHER" id="PTHR39639:SF1">
    <property type="entry name" value="DUF262 DOMAIN-CONTAINING PROTEIN"/>
    <property type="match status" value="1"/>
</dbReference>
<dbReference type="Proteomes" id="UP000308652">
    <property type="component" value="Unassembled WGS sequence"/>
</dbReference>
<dbReference type="STRING" id="68775.A0A5C3MHN4"/>
<dbReference type="PANTHER" id="PTHR39639">
    <property type="entry name" value="CHROMOSOME 16, WHOLE GENOME SHOTGUN SEQUENCE"/>
    <property type="match status" value="1"/>
</dbReference>
<keyword evidence="4" id="KW-1185">Reference proteome</keyword>
<evidence type="ECO:0000313" key="3">
    <source>
        <dbReference type="EMBL" id="TFK43458.1"/>
    </source>
</evidence>
<feature type="region of interest" description="Disordered" evidence="1">
    <location>
        <begin position="375"/>
        <end position="417"/>
    </location>
</feature>
<protein>
    <recommendedName>
        <fullName evidence="2">GmrSD restriction endonucleases N-terminal domain-containing protein</fullName>
    </recommendedName>
</protein>
<dbReference type="OrthoDB" id="5419821at2759"/>
<gene>
    <name evidence="3" type="ORF">BDQ12DRAFT_675017</name>
</gene>
<evidence type="ECO:0000259" key="2">
    <source>
        <dbReference type="Pfam" id="PF03235"/>
    </source>
</evidence>
<dbReference type="InterPro" id="IPR004919">
    <property type="entry name" value="GmrSD_N"/>
</dbReference>
<accession>A0A5C3MHN4</accession>
<reference evidence="3 4" key="1">
    <citation type="journal article" date="2019" name="Nat. Ecol. Evol.">
        <title>Megaphylogeny resolves global patterns of mushroom evolution.</title>
        <authorList>
            <person name="Varga T."/>
            <person name="Krizsan K."/>
            <person name="Foldi C."/>
            <person name="Dima B."/>
            <person name="Sanchez-Garcia M."/>
            <person name="Sanchez-Ramirez S."/>
            <person name="Szollosi G.J."/>
            <person name="Szarkandi J.G."/>
            <person name="Papp V."/>
            <person name="Albert L."/>
            <person name="Andreopoulos W."/>
            <person name="Angelini C."/>
            <person name="Antonin V."/>
            <person name="Barry K.W."/>
            <person name="Bougher N.L."/>
            <person name="Buchanan P."/>
            <person name="Buyck B."/>
            <person name="Bense V."/>
            <person name="Catcheside P."/>
            <person name="Chovatia M."/>
            <person name="Cooper J."/>
            <person name="Damon W."/>
            <person name="Desjardin D."/>
            <person name="Finy P."/>
            <person name="Geml J."/>
            <person name="Haridas S."/>
            <person name="Hughes K."/>
            <person name="Justo A."/>
            <person name="Karasinski D."/>
            <person name="Kautmanova I."/>
            <person name="Kiss B."/>
            <person name="Kocsube S."/>
            <person name="Kotiranta H."/>
            <person name="LaButti K.M."/>
            <person name="Lechner B.E."/>
            <person name="Liimatainen K."/>
            <person name="Lipzen A."/>
            <person name="Lukacs Z."/>
            <person name="Mihaltcheva S."/>
            <person name="Morgado L.N."/>
            <person name="Niskanen T."/>
            <person name="Noordeloos M.E."/>
            <person name="Ohm R.A."/>
            <person name="Ortiz-Santana B."/>
            <person name="Ovrebo C."/>
            <person name="Racz N."/>
            <person name="Riley R."/>
            <person name="Savchenko A."/>
            <person name="Shiryaev A."/>
            <person name="Soop K."/>
            <person name="Spirin V."/>
            <person name="Szebenyi C."/>
            <person name="Tomsovsky M."/>
            <person name="Tulloss R.E."/>
            <person name="Uehling J."/>
            <person name="Grigoriev I.V."/>
            <person name="Vagvolgyi C."/>
            <person name="Papp T."/>
            <person name="Martin F.M."/>
            <person name="Miettinen O."/>
            <person name="Hibbett D.S."/>
            <person name="Nagy L.G."/>
        </authorList>
    </citation>
    <scope>NUCLEOTIDE SEQUENCE [LARGE SCALE GENOMIC DNA]</scope>
    <source>
        <strain evidence="3 4">CBS 166.37</strain>
    </source>
</reference>
<dbReference type="EMBL" id="ML213591">
    <property type="protein sequence ID" value="TFK43458.1"/>
    <property type="molecule type" value="Genomic_DNA"/>
</dbReference>
<evidence type="ECO:0000256" key="1">
    <source>
        <dbReference type="SAM" id="MobiDB-lite"/>
    </source>
</evidence>
<sequence>MASYEHGNLESSQMEIDELEDDDDFTSDTEDPNVFMIRDPLQPPTAKIFSTKELHALIHEGTIDLNATYQRDVVWGDAKQIRLIDSIFRNFYIPPVVFAVQKDEDGEDVRICVDGKQRLTSIQRFFDGQIPHLDTKTKKKFWYVVPESGGRVEVPDYWKRQFCEKQITCVEYYDIAPGTEREIFQRVQLGMALTAAEKLQAISSPWSQWIAELEAKHVMIEGGLSDVIEWDTSRGRNFQNLAYLVFCCDGISDEVIPTAPKIEKWLTRDGIPEEPFKSDIESTLRKYWKTATTRALNKGFKEIQARLAPIEFIFIGVLLFVMRKKPEHNQADAIYKLRSGIRQSFKDIRNNGDVAKALWSYIKILRTDANSPLPIYSVTPNTGRTRKKRKKDAGSENEEYKPRVGKVARTRSKHSKS</sequence>